<dbReference type="CDD" id="cd03191">
    <property type="entry name" value="GST_C_Zeta"/>
    <property type="match status" value="1"/>
</dbReference>
<dbReference type="Pfam" id="PF14497">
    <property type="entry name" value="GST_C_3"/>
    <property type="match status" value="1"/>
</dbReference>
<dbReference type="NCBIfam" id="TIGR01262">
    <property type="entry name" value="maiA"/>
    <property type="match status" value="1"/>
</dbReference>
<evidence type="ECO:0000259" key="3">
    <source>
        <dbReference type="PROSITE" id="PS50405"/>
    </source>
</evidence>
<feature type="domain" description="GST N-terminal" evidence="2">
    <location>
        <begin position="2"/>
        <end position="86"/>
    </location>
</feature>
<keyword evidence="4" id="KW-0413">Isomerase</keyword>
<dbReference type="GO" id="GO:0006559">
    <property type="term" value="P:L-phenylalanine catabolic process"/>
    <property type="evidence" value="ECO:0007669"/>
    <property type="project" value="TreeGrafter"/>
</dbReference>
<gene>
    <name evidence="4" type="ORF">VHEMI08647</name>
</gene>
<dbReference type="GO" id="GO:0005739">
    <property type="term" value="C:mitochondrion"/>
    <property type="evidence" value="ECO:0007669"/>
    <property type="project" value="TreeGrafter"/>
</dbReference>
<evidence type="ECO:0000313" key="4">
    <source>
        <dbReference type="EMBL" id="CEJ93027.1"/>
    </source>
</evidence>
<evidence type="ECO:0000259" key="2">
    <source>
        <dbReference type="PROSITE" id="PS50404"/>
    </source>
</evidence>
<dbReference type="SUPFAM" id="SSF52833">
    <property type="entry name" value="Thioredoxin-like"/>
    <property type="match status" value="1"/>
</dbReference>
<dbReference type="Gene3D" id="3.40.30.10">
    <property type="entry name" value="Glutaredoxin"/>
    <property type="match status" value="1"/>
</dbReference>
<dbReference type="InterPro" id="IPR005955">
    <property type="entry name" value="GST_Zeta"/>
</dbReference>
<evidence type="ECO:0000313" key="5">
    <source>
        <dbReference type="Proteomes" id="UP000039046"/>
    </source>
</evidence>
<organism evidence="4 5">
    <name type="scientific">[Torrubiella] hemipterigena</name>
    <dbReference type="NCBI Taxonomy" id="1531966"/>
    <lineage>
        <taxon>Eukaryota</taxon>
        <taxon>Fungi</taxon>
        <taxon>Dikarya</taxon>
        <taxon>Ascomycota</taxon>
        <taxon>Pezizomycotina</taxon>
        <taxon>Sordariomycetes</taxon>
        <taxon>Hypocreomycetidae</taxon>
        <taxon>Hypocreales</taxon>
        <taxon>Clavicipitaceae</taxon>
        <taxon>Clavicipitaceae incertae sedis</taxon>
        <taxon>'Torrubiella' clade</taxon>
    </lineage>
</organism>
<dbReference type="PANTHER" id="PTHR42673">
    <property type="entry name" value="MALEYLACETOACETATE ISOMERASE"/>
    <property type="match status" value="1"/>
</dbReference>
<dbReference type="SUPFAM" id="SSF47616">
    <property type="entry name" value="GST C-terminal domain-like"/>
    <property type="match status" value="1"/>
</dbReference>
<reference evidence="4 5" key="1">
    <citation type="journal article" date="2015" name="Genome Announc.">
        <title>Draft Genome Sequence and Gene Annotation of the Entomopathogenic Fungus Verticillium hemipterigenum.</title>
        <authorList>
            <person name="Horn F."/>
            <person name="Habel A."/>
            <person name="Scharf D.H."/>
            <person name="Dworschak J."/>
            <person name="Brakhage A.A."/>
            <person name="Guthke R."/>
            <person name="Hertweck C."/>
            <person name="Linde J."/>
        </authorList>
    </citation>
    <scope>NUCLEOTIDE SEQUENCE [LARGE SCALE GENOMIC DNA]</scope>
</reference>
<dbReference type="InterPro" id="IPR004046">
    <property type="entry name" value="GST_C"/>
</dbReference>
<dbReference type="Proteomes" id="UP000039046">
    <property type="component" value="Unassembled WGS sequence"/>
</dbReference>
<dbReference type="InterPro" id="IPR034330">
    <property type="entry name" value="GST_Zeta_C"/>
</dbReference>
<evidence type="ECO:0000256" key="1">
    <source>
        <dbReference type="ARBA" id="ARBA00010007"/>
    </source>
</evidence>
<feature type="domain" description="GST C-terminal" evidence="3">
    <location>
        <begin position="91"/>
        <end position="213"/>
    </location>
</feature>
<protein>
    <submittedName>
        <fullName evidence="4">Putative Maleylacetoacetate isomerase</fullName>
    </submittedName>
</protein>
<dbReference type="CDD" id="cd03042">
    <property type="entry name" value="GST_N_Zeta"/>
    <property type="match status" value="1"/>
</dbReference>
<dbReference type="GO" id="GO:0016034">
    <property type="term" value="F:maleylacetoacetate isomerase activity"/>
    <property type="evidence" value="ECO:0007669"/>
    <property type="project" value="TreeGrafter"/>
</dbReference>
<comment type="similarity">
    <text evidence="1">Belongs to the GST superfamily. Zeta family.</text>
</comment>
<dbReference type="Gene3D" id="1.20.1050.10">
    <property type="match status" value="1"/>
</dbReference>
<dbReference type="HOGENOM" id="CLU_011226_20_1_1"/>
<name>A0A0A1TQ25_9HYPO</name>
<dbReference type="GO" id="GO:0004364">
    <property type="term" value="F:glutathione transferase activity"/>
    <property type="evidence" value="ECO:0007669"/>
    <property type="project" value="TreeGrafter"/>
</dbReference>
<sequence>MSDYTLHSYFRSSCSARIRIVLGLKGLSYETVPVNLLKDEHLSDAHRALNPSATVPLLVCPTADRFSIGQSVAALEYLEEVHPEVATLPSDPKARAIARSLVQIINADTQPVTNMRIMRRVKAFGQDPAEWNKELMADGLRAYEAVASKSAGKYSVGDAVTMADACLLPAYWNAERYKVDLSQFPTVCKIAASLEDHPAVKAAHPFRQPDCPEDLRIE</sequence>
<dbReference type="InterPro" id="IPR036249">
    <property type="entry name" value="Thioredoxin-like_sf"/>
</dbReference>
<dbReference type="Pfam" id="PF13409">
    <property type="entry name" value="GST_N_2"/>
    <property type="match status" value="1"/>
</dbReference>
<dbReference type="SFLD" id="SFLDS00019">
    <property type="entry name" value="Glutathione_Transferase_(cytos"/>
    <property type="match status" value="1"/>
</dbReference>
<dbReference type="FunFam" id="1.20.1050.10:FF:000010">
    <property type="entry name" value="Maleylacetoacetate isomerase isoform 1"/>
    <property type="match status" value="1"/>
</dbReference>
<dbReference type="EMBL" id="CDHN01000005">
    <property type="protein sequence ID" value="CEJ93027.1"/>
    <property type="molecule type" value="Genomic_DNA"/>
</dbReference>
<dbReference type="InterPro" id="IPR010987">
    <property type="entry name" value="Glutathione-S-Trfase_C-like"/>
</dbReference>
<dbReference type="InterPro" id="IPR004045">
    <property type="entry name" value="Glutathione_S-Trfase_N"/>
</dbReference>
<dbReference type="InterPro" id="IPR040079">
    <property type="entry name" value="Glutathione_S-Trfase"/>
</dbReference>
<dbReference type="AlphaFoldDB" id="A0A0A1TQ25"/>
<dbReference type="STRING" id="1531966.A0A0A1TQ25"/>
<dbReference type="InterPro" id="IPR034333">
    <property type="entry name" value="GST_Zeta_N"/>
</dbReference>
<accession>A0A0A1TQ25</accession>
<keyword evidence="5" id="KW-1185">Reference proteome</keyword>
<dbReference type="InterPro" id="IPR036282">
    <property type="entry name" value="Glutathione-S-Trfase_C_sf"/>
</dbReference>
<dbReference type="PROSITE" id="PS50404">
    <property type="entry name" value="GST_NTER"/>
    <property type="match status" value="1"/>
</dbReference>
<dbReference type="PANTHER" id="PTHR42673:SF4">
    <property type="entry name" value="MALEYLACETOACETATE ISOMERASE"/>
    <property type="match status" value="1"/>
</dbReference>
<dbReference type="PROSITE" id="PS50405">
    <property type="entry name" value="GST_CTER"/>
    <property type="match status" value="1"/>
</dbReference>
<dbReference type="GO" id="GO:0006749">
    <property type="term" value="P:glutathione metabolic process"/>
    <property type="evidence" value="ECO:0007669"/>
    <property type="project" value="TreeGrafter"/>
</dbReference>
<dbReference type="SFLD" id="SFLDG00358">
    <property type="entry name" value="Main_(cytGST)"/>
    <property type="match status" value="1"/>
</dbReference>
<dbReference type="OrthoDB" id="202840at2759"/>
<proteinExistence type="inferred from homology"/>